<feature type="compositionally biased region" description="Low complexity" evidence="2">
    <location>
        <begin position="583"/>
        <end position="605"/>
    </location>
</feature>
<feature type="compositionally biased region" description="Polar residues" evidence="2">
    <location>
        <begin position="211"/>
        <end position="220"/>
    </location>
</feature>
<evidence type="ECO:0000313" key="5">
    <source>
        <dbReference type="Proteomes" id="UP001162164"/>
    </source>
</evidence>
<evidence type="ECO:0000256" key="1">
    <source>
        <dbReference type="ARBA" id="ARBA00034780"/>
    </source>
</evidence>
<dbReference type="Pfam" id="PF10358">
    <property type="entry name" value="NT-C2"/>
    <property type="match status" value="1"/>
</dbReference>
<feature type="compositionally biased region" description="Polar residues" evidence="2">
    <location>
        <begin position="606"/>
        <end position="617"/>
    </location>
</feature>
<dbReference type="InterPro" id="IPR039931">
    <property type="entry name" value="EEIG1/2-like"/>
</dbReference>
<comment type="caution">
    <text evidence="4">The sequence shown here is derived from an EMBL/GenBank/DDBJ whole genome shotgun (WGS) entry which is preliminary data.</text>
</comment>
<reference evidence="4" key="1">
    <citation type="journal article" date="2023" name="Insect Mol. Biol.">
        <title>Genome sequencing provides insights into the evolution of gene families encoding plant cell wall-degrading enzymes in longhorned beetles.</title>
        <authorList>
            <person name="Shin N.R."/>
            <person name="Okamura Y."/>
            <person name="Kirsch R."/>
            <person name="Pauchet Y."/>
        </authorList>
    </citation>
    <scope>NUCLEOTIDE SEQUENCE</scope>
    <source>
        <strain evidence="4">MMC_N1</strain>
    </source>
</reference>
<organism evidence="4 5">
    <name type="scientific">Molorchus minor</name>
    <dbReference type="NCBI Taxonomy" id="1323400"/>
    <lineage>
        <taxon>Eukaryota</taxon>
        <taxon>Metazoa</taxon>
        <taxon>Ecdysozoa</taxon>
        <taxon>Arthropoda</taxon>
        <taxon>Hexapoda</taxon>
        <taxon>Insecta</taxon>
        <taxon>Pterygota</taxon>
        <taxon>Neoptera</taxon>
        <taxon>Endopterygota</taxon>
        <taxon>Coleoptera</taxon>
        <taxon>Polyphaga</taxon>
        <taxon>Cucujiformia</taxon>
        <taxon>Chrysomeloidea</taxon>
        <taxon>Cerambycidae</taxon>
        <taxon>Lamiinae</taxon>
        <taxon>Monochamini</taxon>
        <taxon>Molorchus</taxon>
    </lineage>
</organism>
<evidence type="ECO:0000313" key="4">
    <source>
        <dbReference type="EMBL" id="KAJ8971920.1"/>
    </source>
</evidence>
<comment type="similarity">
    <text evidence="1">Belongs to the EEIG family.</text>
</comment>
<evidence type="ECO:0000256" key="2">
    <source>
        <dbReference type="SAM" id="MobiDB-lite"/>
    </source>
</evidence>
<feature type="compositionally biased region" description="Basic and acidic residues" evidence="2">
    <location>
        <begin position="454"/>
        <end position="463"/>
    </location>
</feature>
<dbReference type="EMBL" id="JAPWTJ010001418">
    <property type="protein sequence ID" value="KAJ8971920.1"/>
    <property type="molecule type" value="Genomic_DNA"/>
</dbReference>
<protein>
    <recommendedName>
        <fullName evidence="3">C2 NT-type domain-containing protein</fullName>
    </recommendedName>
</protein>
<feature type="region of interest" description="Disordered" evidence="2">
    <location>
        <begin position="201"/>
        <end position="247"/>
    </location>
</feature>
<feature type="region of interest" description="Disordered" evidence="2">
    <location>
        <begin position="452"/>
        <end position="495"/>
    </location>
</feature>
<proteinExistence type="inferred from homology"/>
<name>A0ABQ9J2N8_9CUCU</name>
<feature type="compositionally biased region" description="Low complexity" evidence="2">
    <location>
        <begin position="221"/>
        <end position="243"/>
    </location>
</feature>
<keyword evidence="5" id="KW-1185">Reference proteome</keyword>
<accession>A0ABQ9J2N8</accession>
<dbReference type="PROSITE" id="PS51840">
    <property type="entry name" value="C2_NT"/>
    <property type="match status" value="1"/>
</dbReference>
<sequence>MIDGQEVKDHKVHWGATFNFPCKMMANASTGVMERCVLRISIRKESKGGRSFNKLGFVDLNLAEYAGAGLIHKKALLEGYDTRHRQDNSMLKFKLALNMISGDIVFKAPSPDLSKHKQLMADDTGNEQKSDEFSSGSLAGSIASGSSGFGSLPKKRPALLSSDLVIGQTLAENNIPVAVAADSNDALTQQTANLAVEHADPQEVPCETGHSRNSSNTSQLSKASGYSSIHSHSHSRQSSSGDSGHIRDLHSRSVRTHSHTNNQKFFRTHTYPKKINIPNTIPSSNSEVYSTPSGVISSTPKKSVNNVNGNISNYSTPKGYQSQTSYVSNSSAEEYKTPECSFINSKTDIFSQNFNELQKSSSTSVVERIKSNMLTIDEVDHRKSDSSYDKQKQMENRLSLVEVAKNRRNGGVLRSKSEFEIPRLPIQPAEKSFANKFFKSDSLFSFLTPRPKRKSVEEHRDSNNHSPNGLFKAPASPIPKLNSLPETRTTSLSSLRSGYSGNDGLLSVQLPQSISIVLFHKLNAVKIYPWWLTTPPTNPPPFWVLLYRGLPHRKLLDGTSGGKLAPLAISPDEQPAQTVTNVTVSSDSQNPPSSSSVRRPSVTTNPSTSSLVLSETGSLDRSKAAYERRKKTQAQESDVSSVPGRVEITRVNPDDLIEELLKNTNLEQADDSAETSGLQLFIAKDGTAAVGNHEVKSQMSTGGVFKQVVMDDR</sequence>
<evidence type="ECO:0000259" key="3">
    <source>
        <dbReference type="PROSITE" id="PS51840"/>
    </source>
</evidence>
<feature type="region of interest" description="Disordered" evidence="2">
    <location>
        <begin position="566"/>
        <end position="623"/>
    </location>
</feature>
<gene>
    <name evidence="4" type="ORF">NQ317_008704</name>
</gene>
<feature type="domain" description="C2 NT-type" evidence="3">
    <location>
        <begin position="1"/>
        <end position="99"/>
    </location>
</feature>
<dbReference type="PANTHER" id="PTHR21456:SF1">
    <property type="entry name" value="C2 NT-TYPE DOMAIN-CONTAINING PROTEIN"/>
    <property type="match status" value="1"/>
</dbReference>
<dbReference type="PANTHER" id="PTHR21456">
    <property type="entry name" value="FAMILY WITH SEQUENCE SIMILARITY 102"/>
    <property type="match status" value="1"/>
</dbReference>
<dbReference type="InterPro" id="IPR019448">
    <property type="entry name" value="NT-C2"/>
</dbReference>
<dbReference type="Proteomes" id="UP001162164">
    <property type="component" value="Unassembled WGS sequence"/>
</dbReference>